<evidence type="ECO:0000256" key="10">
    <source>
        <dbReference type="ARBA" id="ARBA00023201"/>
    </source>
</evidence>
<keyword evidence="10 12" id="KW-0739">Sodium transport</keyword>
<keyword evidence="6" id="KW-1133">Transmembrane helix</keyword>
<evidence type="ECO:0000256" key="9">
    <source>
        <dbReference type="ARBA" id="ARBA00023136"/>
    </source>
</evidence>
<keyword evidence="7" id="KW-0915">Sodium</keyword>
<comment type="subcellular location">
    <subcellularLocation>
        <location evidence="1">Membrane</location>
        <topology evidence="1">Multi-pass membrane protein</topology>
    </subcellularLocation>
</comment>
<keyword evidence="3 12" id="KW-0813">Transport</keyword>
<dbReference type="PANTHER" id="PTHR11690:SF288">
    <property type="entry name" value="AMILORIDE-SENSITIVE NA+ CHANNEL-RELATED"/>
    <property type="match status" value="1"/>
</dbReference>
<dbReference type="GO" id="GO:0015280">
    <property type="term" value="F:ligand-gated sodium channel activity"/>
    <property type="evidence" value="ECO:0007669"/>
    <property type="project" value="TreeGrafter"/>
</dbReference>
<dbReference type="InterPro" id="IPR001873">
    <property type="entry name" value="ENaC"/>
</dbReference>
<protein>
    <submittedName>
        <fullName evidence="13">Uncharacterized protein</fullName>
    </submittedName>
</protein>
<evidence type="ECO:0000256" key="3">
    <source>
        <dbReference type="ARBA" id="ARBA00022448"/>
    </source>
</evidence>
<reference evidence="13" key="2">
    <citation type="submission" date="2015-06" db="UniProtKB">
        <authorList>
            <consortium name="EnsemblMetazoa"/>
        </authorList>
    </citation>
    <scope>IDENTIFICATION</scope>
</reference>
<organism evidence="13 14">
    <name type="scientific">Megaselia scalaris</name>
    <name type="common">Humpbacked fly</name>
    <name type="synonym">Phora scalaris</name>
    <dbReference type="NCBI Taxonomy" id="36166"/>
    <lineage>
        <taxon>Eukaryota</taxon>
        <taxon>Metazoa</taxon>
        <taxon>Ecdysozoa</taxon>
        <taxon>Arthropoda</taxon>
        <taxon>Hexapoda</taxon>
        <taxon>Insecta</taxon>
        <taxon>Pterygota</taxon>
        <taxon>Neoptera</taxon>
        <taxon>Endopterygota</taxon>
        <taxon>Diptera</taxon>
        <taxon>Brachycera</taxon>
        <taxon>Muscomorpha</taxon>
        <taxon>Platypezoidea</taxon>
        <taxon>Phoridae</taxon>
        <taxon>Megaseliini</taxon>
        <taxon>Megaselia</taxon>
    </lineage>
</organism>
<proteinExistence type="inferred from homology"/>
<dbReference type="EMBL" id="CAQQ02107397">
    <property type="status" value="NOT_ANNOTATED_CDS"/>
    <property type="molecule type" value="Genomic_DNA"/>
</dbReference>
<dbReference type="Proteomes" id="UP000015102">
    <property type="component" value="Unassembled WGS sequence"/>
</dbReference>
<evidence type="ECO:0000256" key="4">
    <source>
        <dbReference type="ARBA" id="ARBA00022461"/>
    </source>
</evidence>
<dbReference type="STRING" id="36166.T1GNR7"/>
<evidence type="ECO:0000256" key="7">
    <source>
        <dbReference type="ARBA" id="ARBA00023053"/>
    </source>
</evidence>
<reference evidence="14" key="1">
    <citation type="submission" date="2013-02" db="EMBL/GenBank/DDBJ databases">
        <authorList>
            <person name="Hughes D."/>
        </authorList>
    </citation>
    <scope>NUCLEOTIDE SEQUENCE</scope>
    <source>
        <strain>Durham</strain>
        <strain evidence="14">NC isolate 2 -- Noor lab</strain>
    </source>
</reference>
<evidence type="ECO:0000256" key="2">
    <source>
        <dbReference type="ARBA" id="ARBA00007193"/>
    </source>
</evidence>
<dbReference type="Gene3D" id="2.60.470.10">
    <property type="entry name" value="Acid-sensing ion channels like domains"/>
    <property type="match status" value="1"/>
</dbReference>
<dbReference type="AlphaFoldDB" id="T1GNR7"/>
<accession>T1GNR7</accession>
<keyword evidence="8 12" id="KW-0406">Ion transport</keyword>
<keyword evidence="11 12" id="KW-0407">Ion channel</keyword>
<dbReference type="HOGENOM" id="CLU_1422996_0_0_1"/>
<dbReference type="GO" id="GO:0005886">
    <property type="term" value="C:plasma membrane"/>
    <property type="evidence" value="ECO:0007669"/>
    <property type="project" value="TreeGrafter"/>
</dbReference>
<evidence type="ECO:0000256" key="11">
    <source>
        <dbReference type="ARBA" id="ARBA00023303"/>
    </source>
</evidence>
<evidence type="ECO:0000256" key="8">
    <source>
        <dbReference type="ARBA" id="ARBA00023065"/>
    </source>
</evidence>
<evidence type="ECO:0000256" key="6">
    <source>
        <dbReference type="ARBA" id="ARBA00022989"/>
    </source>
</evidence>
<keyword evidence="5 12" id="KW-0812">Transmembrane</keyword>
<keyword evidence="4 12" id="KW-0894">Sodium channel</keyword>
<evidence type="ECO:0000256" key="1">
    <source>
        <dbReference type="ARBA" id="ARBA00004141"/>
    </source>
</evidence>
<evidence type="ECO:0000313" key="13">
    <source>
        <dbReference type="EnsemblMetazoa" id="MESCA005226-PA"/>
    </source>
</evidence>
<evidence type="ECO:0000256" key="12">
    <source>
        <dbReference type="RuleBase" id="RU000679"/>
    </source>
</evidence>
<dbReference type="PANTHER" id="PTHR11690">
    <property type="entry name" value="AMILORIDE-SENSITIVE SODIUM CHANNEL-RELATED"/>
    <property type="match status" value="1"/>
</dbReference>
<sequence>MNDFKYSLEYGNSTRYIEHFMKIQDKIKSDLKNSPFIKCLWENKNQDCSKIFKYFVTEDGICYTFNSFHPSDIYRKESVLKEFTFGEEASRQWKLDIGYEEYNLETEVYPRRAIGSGVNSGLNTYLIDFINQNDALCRFNLDGFKVILHMPNEVPRVSKDYFQVPLKQKILVSVSPTVVNTSEELKDYDEC</sequence>
<evidence type="ECO:0000313" key="14">
    <source>
        <dbReference type="Proteomes" id="UP000015102"/>
    </source>
</evidence>
<keyword evidence="9" id="KW-0472">Membrane</keyword>
<evidence type="ECO:0000256" key="5">
    <source>
        <dbReference type="ARBA" id="ARBA00022692"/>
    </source>
</evidence>
<dbReference type="EMBL" id="CAQQ02107396">
    <property type="status" value="NOT_ANNOTATED_CDS"/>
    <property type="molecule type" value="Genomic_DNA"/>
</dbReference>
<comment type="similarity">
    <text evidence="2 12">Belongs to the amiloride-sensitive sodium channel (TC 1.A.6) family.</text>
</comment>
<keyword evidence="14" id="KW-1185">Reference proteome</keyword>
<dbReference type="Pfam" id="PF00858">
    <property type="entry name" value="ASC"/>
    <property type="match status" value="1"/>
</dbReference>
<dbReference type="EnsemblMetazoa" id="MESCA005226-RA">
    <property type="protein sequence ID" value="MESCA005226-PA"/>
    <property type="gene ID" value="MESCA005226"/>
</dbReference>
<name>T1GNR7_MEGSC</name>